<dbReference type="RefSeq" id="WP_114594434.1">
    <property type="nucleotide sequence ID" value="NZ_CP031166.1"/>
</dbReference>
<keyword evidence="1" id="KW-0614">Plasmid</keyword>
<name>A0A346Y5R9_9ACTN</name>
<evidence type="ECO:0000313" key="2">
    <source>
        <dbReference type="Proteomes" id="UP000264006"/>
    </source>
</evidence>
<dbReference type="EMBL" id="CP031166">
    <property type="protein sequence ID" value="AXV09816.1"/>
    <property type="molecule type" value="Genomic_DNA"/>
</dbReference>
<proteinExistence type="predicted"/>
<protein>
    <submittedName>
        <fullName evidence="1">Uncharacterized protein</fullName>
    </submittedName>
</protein>
<organism evidence="1 2">
    <name type="scientific">Euzebya pacifica</name>
    <dbReference type="NCBI Taxonomy" id="1608957"/>
    <lineage>
        <taxon>Bacteria</taxon>
        <taxon>Bacillati</taxon>
        <taxon>Actinomycetota</taxon>
        <taxon>Nitriliruptoria</taxon>
        <taxon>Euzebyales</taxon>
    </lineage>
</organism>
<gene>
    <name evidence="1" type="ORF">DVS28_b0046</name>
</gene>
<evidence type="ECO:0000313" key="1">
    <source>
        <dbReference type="EMBL" id="AXV09816.1"/>
    </source>
</evidence>
<reference evidence="1 2" key="1">
    <citation type="submission" date="2018-09" db="EMBL/GenBank/DDBJ databases">
        <title>Complete genome sequence of Euzebya sp. DY32-46 isolated from seawater of Pacific Ocean.</title>
        <authorList>
            <person name="Xu L."/>
            <person name="Wu Y.-H."/>
            <person name="Xu X.-W."/>
        </authorList>
    </citation>
    <scope>NUCLEOTIDE SEQUENCE [LARGE SCALE GENOMIC DNA]</scope>
    <source>
        <strain evidence="1 2">DY32-46</strain>
        <plasmid evidence="2">pedy32-46i</plasmid>
    </source>
</reference>
<sequence>MDTTGPDGWEQVPDAVIGDLPVRRELLGDTVAVTREPAGFAPAPPVDCSPSGSNPRRCRLRAARVTDADGMRWTITATAPMPERPHPVAVPSGWPAPPAVPTDGTPVGDLDPALPVAAACMDQRWVTILDADLRCHRTDLDDWLTDPPLHTAAPADPVQSIVAQWRHRHPAAAVRFAGRWVWPDWLALAPDGTSSIGPPESGLGCRHMLVGVARGRVAHLAVAQIDVLDGTPRFGEDPTVLYRATIERPSMTVCGKQADMQVGSVANVCKGCLSGLPDNSPVSHGTSVIGPDGLRLLGPDGLPAMLLTLLAP</sequence>
<dbReference type="AlphaFoldDB" id="A0A346Y5R9"/>
<accession>A0A346Y5R9</accession>
<dbReference type="Proteomes" id="UP000264006">
    <property type="component" value="Plasmid pEDY32-46I"/>
</dbReference>
<dbReference type="KEGG" id="euz:DVS28_b0046"/>
<keyword evidence="2" id="KW-1185">Reference proteome</keyword>
<geneLocation type="plasmid" evidence="2">
    <name>pedy32-46i</name>
</geneLocation>